<dbReference type="Pfam" id="PF00672">
    <property type="entry name" value="HAMP"/>
    <property type="match status" value="1"/>
</dbReference>
<keyword evidence="7 14" id="KW-0418">Kinase</keyword>
<dbReference type="SUPFAM" id="SSF47384">
    <property type="entry name" value="Homodimeric domain of signal transducing histidine kinase"/>
    <property type="match status" value="1"/>
</dbReference>
<evidence type="ECO:0000256" key="8">
    <source>
        <dbReference type="ARBA" id="ARBA00022840"/>
    </source>
</evidence>
<dbReference type="PANTHER" id="PTHR43047:SF63">
    <property type="entry name" value="HISTIDINE KINASE"/>
    <property type="match status" value="1"/>
</dbReference>
<comment type="catalytic activity">
    <reaction evidence="1">
        <text>ATP + protein L-histidine = ADP + protein N-phospho-L-histidine.</text>
        <dbReference type="EC" id="2.7.13.3"/>
    </reaction>
</comment>
<dbReference type="FunFam" id="3.30.565.10:FF:000030">
    <property type="entry name" value="Ethylene receptor 1"/>
    <property type="match status" value="1"/>
</dbReference>
<keyword evidence="9" id="KW-0902">Two-component regulatory system</keyword>
<dbReference type="InterPro" id="IPR003594">
    <property type="entry name" value="HATPase_dom"/>
</dbReference>
<evidence type="ECO:0000313" key="14">
    <source>
        <dbReference type="EMBL" id="ETR71964.1"/>
    </source>
</evidence>
<dbReference type="InterPro" id="IPR003661">
    <property type="entry name" value="HisK_dim/P_dom"/>
</dbReference>
<dbReference type="PROSITE" id="PS50109">
    <property type="entry name" value="HIS_KIN"/>
    <property type="match status" value="1"/>
</dbReference>
<dbReference type="EC" id="2.7.13.3" evidence="3"/>
<dbReference type="PANTHER" id="PTHR43047">
    <property type="entry name" value="TWO-COMPONENT HISTIDINE PROTEIN KINASE"/>
    <property type="match status" value="1"/>
</dbReference>
<dbReference type="Gene3D" id="3.30.565.10">
    <property type="entry name" value="Histidine kinase-like ATPase, C-terminal domain"/>
    <property type="match status" value="1"/>
</dbReference>
<evidence type="ECO:0000256" key="5">
    <source>
        <dbReference type="ARBA" id="ARBA00022679"/>
    </source>
</evidence>
<reference evidence="15" key="1">
    <citation type="submission" date="2012-11" db="EMBL/GenBank/DDBJ databases">
        <authorList>
            <person name="Lucero-Rivera Y.E."/>
            <person name="Tovar-Ramirez D."/>
        </authorList>
    </citation>
    <scope>NUCLEOTIDE SEQUENCE [LARGE SCALE GENOMIC DNA]</scope>
    <source>
        <strain evidence="15">Araruama</strain>
    </source>
</reference>
<dbReference type="Pfam" id="PF02518">
    <property type="entry name" value="HATPase_c"/>
    <property type="match status" value="1"/>
</dbReference>
<feature type="domain" description="Histidine kinase" evidence="12">
    <location>
        <begin position="384"/>
        <end position="627"/>
    </location>
</feature>
<dbReference type="PRINTS" id="PR00344">
    <property type="entry name" value="BCTRLSENSOR"/>
</dbReference>
<name>A0A1V1PB21_9BACT</name>
<dbReference type="InterPro" id="IPR036890">
    <property type="entry name" value="HATPase_C_sf"/>
</dbReference>
<dbReference type="CDD" id="cd16922">
    <property type="entry name" value="HATPase_EvgS-ArcB-TorS-like"/>
    <property type="match status" value="1"/>
</dbReference>
<dbReference type="CDD" id="cd00082">
    <property type="entry name" value="HisKA"/>
    <property type="match status" value="1"/>
</dbReference>
<evidence type="ECO:0000256" key="3">
    <source>
        <dbReference type="ARBA" id="ARBA00012438"/>
    </source>
</evidence>
<protein>
    <recommendedName>
        <fullName evidence="3">histidine kinase</fullName>
        <ecNumber evidence="3">2.7.13.3</ecNumber>
    </recommendedName>
</protein>
<evidence type="ECO:0000256" key="9">
    <source>
        <dbReference type="ARBA" id="ARBA00023012"/>
    </source>
</evidence>
<evidence type="ECO:0000256" key="2">
    <source>
        <dbReference type="ARBA" id="ARBA00004370"/>
    </source>
</evidence>
<dbReference type="InterPro" id="IPR004358">
    <property type="entry name" value="Sig_transdc_His_kin-like_C"/>
</dbReference>
<dbReference type="SMART" id="SM00388">
    <property type="entry name" value="HisKA"/>
    <property type="match status" value="1"/>
</dbReference>
<keyword evidence="10 11" id="KW-0472">Membrane</keyword>
<comment type="subcellular location">
    <subcellularLocation>
        <location evidence="2">Membrane</location>
    </subcellularLocation>
</comment>
<dbReference type="SMART" id="SM00387">
    <property type="entry name" value="HATPase_c"/>
    <property type="match status" value="1"/>
</dbReference>
<dbReference type="FunFam" id="1.10.287.130:FF:000038">
    <property type="entry name" value="Sensory transduction histidine kinase"/>
    <property type="match status" value="1"/>
</dbReference>
<evidence type="ECO:0000256" key="1">
    <source>
        <dbReference type="ARBA" id="ARBA00000085"/>
    </source>
</evidence>
<evidence type="ECO:0000256" key="11">
    <source>
        <dbReference type="SAM" id="Phobius"/>
    </source>
</evidence>
<dbReference type="InterPro" id="IPR003660">
    <property type="entry name" value="HAMP_dom"/>
</dbReference>
<evidence type="ECO:0000256" key="4">
    <source>
        <dbReference type="ARBA" id="ARBA00022553"/>
    </source>
</evidence>
<sequence>MLIPLVLVPLLILGYIAYLRMNHIVRNSTEIQVQTLVNETRRYIQFQIQTAKANVNLFSNSRLLQKYVRTDDAEERYVLIQPALLRQFKSYQEIYPDYYDIWVCMNGSIEDTQSLSRQNALSIPKKIRQHFLIVFQNSQQEMLLKYYRIPHPHQDNDGKTTLIIGKKILDSDSQKILGYFMTAMDLSFIDQQINTQKIGHHGHLLIANEKKQILFSPLILNKFNQLPEALFHNHQNKQMITGEWSNTKYLFRKDIIMDNLIIIAMIPAKELTEASRSMAWMVTLVTVTAIILTFGLVFWVIRMVIIKPIHQFNKAINVVEEGKYHANVDIQTADEIGNLAAAFNQMLETIRERDQKLAESAIKAKEARVAAESANIAKSEFLANMSHELRTPLNHIIGFTDLILQKAFGDLNENQEDYLSDVLDSSRHLLSLINDILDLSRVESGRAQLDISIFSMPDLIESSLTIIREKARKRNIQLTFSVDNIQDETQGDMRKCKQVIYNLLANAVKFTPDGGNVHLTAETIDSQVLETEFKHHPQFKLFDFNEQAQWILVSVADTGIGIPPVDLERIFEPFEQGDGSLSRQYEGTGLGLSLSRKLVNLCGGRIWAESRGQNEGSIIRFIIPESVN</sequence>
<evidence type="ECO:0000313" key="15">
    <source>
        <dbReference type="Proteomes" id="UP000189670"/>
    </source>
</evidence>
<evidence type="ECO:0000256" key="10">
    <source>
        <dbReference type="ARBA" id="ARBA00023136"/>
    </source>
</evidence>
<feature type="transmembrane region" description="Helical" evidence="11">
    <location>
        <begin position="278"/>
        <end position="301"/>
    </location>
</feature>
<dbReference type="Gene3D" id="1.10.287.130">
    <property type="match status" value="1"/>
</dbReference>
<dbReference type="Gene3D" id="1.10.8.500">
    <property type="entry name" value="HAMP domain in histidine kinase"/>
    <property type="match status" value="1"/>
</dbReference>
<dbReference type="SMART" id="SM00304">
    <property type="entry name" value="HAMP"/>
    <property type="match status" value="1"/>
</dbReference>
<evidence type="ECO:0000256" key="7">
    <source>
        <dbReference type="ARBA" id="ARBA00022777"/>
    </source>
</evidence>
<organism evidence="14 15">
    <name type="scientific">Candidatus Magnetoglobus multicellularis str. Araruama</name>
    <dbReference type="NCBI Taxonomy" id="890399"/>
    <lineage>
        <taxon>Bacteria</taxon>
        <taxon>Pseudomonadati</taxon>
        <taxon>Thermodesulfobacteriota</taxon>
        <taxon>Desulfobacteria</taxon>
        <taxon>Desulfobacterales</taxon>
        <taxon>Desulfobacteraceae</taxon>
        <taxon>Candidatus Magnetoglobus</taxon>
    </lineage>
</organism>
<keyword evidence="8" id="KW-0067">ATP-binding</keyword>
<dbReference type="SUPFAM" id="SSF55874">
    <property type="entry name" value="ATPase domain of HSP90 chaperone/DNA topoisomerase II/histidine kinase"/>
    <property type="match status" value="1"/>
</dbReference>
<dbReference type="InterPro" id="IPR036097">
    <property type="entry name" value="HisK_dim/P_sf"/>
</dbReference>
<dbReference type="PROSITE" id="PS50885">
    <property type="entry name" value="HAMP"/>
    <property type="match status" value="1"/>
</dbReference>
<dbReference type="SUPFAM" id="SSF158472">
    <property type="entry name" value="HAMP domain-like"/>
    <property type="match status" value="1"/>
</dbReference>
<dbReference type="Gene3D" id="3.30.450.20">
    <property type="entry name" value="PAS domain"/>
    <property type="match status" value="1"/>
</dbReference>
<proteinExistence type="predicted"/>
<dbReference type="GO" id="GO:0005524">
    <property type="term" value="F:ATP binding"/>
    <property type="evidence" value="ECO:0007669"/>
    <property type="project" value="UniProtKB-KW"/>
</dbReference>
<evidence type="ECO:0000256" key="6">
    <source>
        <dbReference type="ARBA" id="ARBA00022741"/>
    </source>
</evidence>
<gene>
    <name evidence="14" type="ORF">OMM_02087</name>
</gene>
<feature type="domain" description="HAMP" evidence="13">
    <location>
        <begin position="303"/>
        <end position="355"/>
    </location>
</feature>
<keyword evidence="11" id="KW-0812">Transmembrane</keyword>
<dbReference type="AlphaFoldDB" id="A0A1V1PB21"/>
<dbReference type="Pfam" id="PF00512">
    <property type="entry name" value="HisKA"/>
    <property type="match status" value="1"/>
</dbReference>
<dbReference type="EMBL" id="ATBP01000201">
    <property type="protein sequence ID" value="ETR71964.1"/>
    <property type="molecule type" value="Genomic_DNA"/>
</dbReference>
<dbReference type="Proteomes" id="UP000189670">
    <property type="component" value="Unassembled WGS sequence"/>
</dbReference>
<evidence type="ECO:0000259" key="12">
    <source>
        <dbReference type="PROSITE" id="PS50109"/>
    </source>
</evidence>
<comment type="caution">
    <text evidence="14">The sequence shown here is derived from an EMBL/GenBank/DDBJ whole genome shotgun (WGS) entry which is preliminary data.</text>
</comment>
<keyword evidence="11" id="KW-1133">Transmembrane helix</keyword>
<dbReference type="GO" id="GO:0005886">
    <property type="term" value="C:plasma membrane"/>
    <property type="evidence" value="ECO:0007669"/>
    <property type="project" value="TreeGrafter"/>
</dbReference>
<keyword evidence="5" id="KW-0808">Transferase</keyword>
<dbReference type="CDD" id="cd06225">
    <property type="entry name" value="HAMP"/>
    <property type="match status" value="1"/>
</dbReference>
<keyword evidence="6" id="KW-0547">Nucleotide-binding</keyword>
<dbReference type="InterPro" id="IPR005467">
    <property type="entry name" value="His_kinase_dom"/>
</dbReference>
<keyword evidence="4" id="KW-0597">Phosphoprotein</keyword>
<dbReference type="GO" id="GO:0009927">
    <property type="term" value="F:histidine phosphotransfer kinase activity"/>
    <property type="evidence" value="ECO:0007669"/>
    <property type="project" value="TreeGrafter"/>
</dbReference>
<accession>A0A1V1PB21</accession>
<evidence type="ECO:0000259" key="13">
    <source>
        <dbReference type="PROSITE" id="PS50885"/>
    </source>
</evidence>
<dbReference type="GO" id="GO:0000155">
    <property type="term" value="F:phosphorelay sensor kinase activity"/>
    <property type="evidence" value="ECO:0007669"/>
    <property type="project" value="InterPro"/>
</dbReference>